<evidence type="ECO:0000313" key="7">
    <source>
        <dbReference type="EMBL" id="PVA11270.1"/>
    </source>
</evidence>
<evidence type="ECO:0000256" key="5">
    <source>
        <dbReference type="PIRSR" id="PIRSR604254-1"/>
    </source>
</evidence>
<organism evidence="7 8">
    <name type="scientific">Pelagivirga sediminicola</name>
    <dbReference type="NCBI Taxonomy" id="2170575"/>
    <lineage>
        <taxon>Bacteria</taxon>
        <taxon>Pseudomonadati</taxon>
        <taxon>Pseudomonadota</taxon>
        <taxon>Alphaproteobacteria</taxon>
        <taxon>Rhodobacterales</taxon>
        <taxon>Paracoccaceae</taxon>
        <taxon>Pelagivirga</taxon>
    </lineage>
</organism>
<feature type="transmembrane region" description="Helical" evidence="6">
    <location>
        <begin position="20"/>
        <end position="37"/>
    </location>
</feature>
<feature type="binding site" evidence="5">
    <location>
        <position position="69"/>
    </location>
    <ligand>
        <name>Zn(2+)</name>
        <dbReference type="ChEBI" id="CHEBI:29105"/>
    </ligand>
</feature>
<dbReference type="OrthoDB" id="9813689at2"/>
<keyword evidence="4 6" id="KW-0472">Membrane</keyword>
<proteinExistence type="predicted"/>
<dbReference type="Proteomes" id="UP000244446">
    <property type="component" value="Unassembled WGS sequence"/>
</dbReference>
<keyword evidence="5" id="KW-0479">Metal-binding</keyword>
<evidence type="ECO:0000256" key="6">
    <source>
        <dbReference type="SAM" id="Phobius"/>
    </source>
</evidence>
<dbReference type="Pfam" id="PF03006">
    <property type="entry name" value="HlyIII"/>
    <property type="match status" value="1"/>
</dbReference>
<feature type="transmembrane region" description="Helical" evidence="6">
    <location>
        <begin position="137"/>
        <end position="156"/>
    </location>
</feature>
<feature type="transmembrane region" description="Helical" evidence="6">
    <location>
        <begin position="162"/>
        <end position="183"/>
    </location>
</feature>
<dbReference type="GO" id="GO:0046872">
    <property type="term" value="F:metal ion binding"/>
    <property type="evidence" value="ECO:0007669"/>
    <property type="project" value="UniProtKB-KW"/>
</dbReference>
<sequence>MTIMSYPPYSRAERIADGAVHIAGVALGIAAVIWLLGRGAGSAGWGIWSALAIYCATLLAMLCASGLYHLLADTIARPVLRRLDHAAIYFKIAGTFTPLAVLLGTAFGYLLLGLVWGLALLGAAAKLMARRGRMTTGYWPYLALGWLGVALFIPLLPHLSWMSLNLILAGGLLYTAGLSFYTWEKLRFANAIWHVFVMLASGCFFAGIAGAVYATA</sequence>
<keyword evidence="2 6" id="KW-0812">Transmembrane</keyword>
<dbReference type="AlphaFoldDB" id="A0A2T7GA21"/>
<evidence type="ECO:0000256" key="1">
    <source>
        <dbReference type="ARBA" id="ARBA00004141"/>
    </source>
</evidence>
<dbReference type="PANTHER" id="PTHR20855:SF3">
    <property type="entry name" value="LD03007P"/>
    <property type="match status" value="1"/>
</dbReference>
<evidence type="ECO:0000313" key="8">
    <source>
        <dbReference type="Proteomes" id="UP000244446"/>
    </source>
</evidence>
<gene>
    <name evidence="7" type="ORF">DC366_05860</name>
</gene>
<feature type="transmembrane region" description="Helical" evidence="6">
    <location>
        <begin position="43"/>
        <end position="71"/>
    </location>
</feature>
<reference evidence="7 8" key="1">
    <citation type="submission" date="2018-04" db="EMBL/GenBank/DDBJ databases">
        <title>Pelagivirga bohaiensis gen. nov., sp. nov., a bacterium isolated from the Bohai Sea.</title>
        <authorList>
            <person name="Ji X."/>
        </authorList>
    </citation>
    <scope>NUCLEOTIDE SEQUENCE [LARGE SCALE GENOMIC DNA]</scope>
    <source>
        <strain evidence="7 8">BH-SD19</strain>
    </source>
</reference>
<dbReference type="InterPro" id="IPR004254">
    <property type="entry name" value="AdipoR/HlyIII-related"/>
</dbReference>
<evidence type="ECO:0000256" key="4">
    <source>
        <dbReference type="ARBA" id="ARBA00023136"/>
    </source>
</evidence>
<protein>
    <submittedName>
        <fullName evidence="7">Hemolysin III</fullName>
    </submittedName>
</protein>
<keyword evidence="5" id="KW-0862">Zinc</keyword>
<feature type="transmembrane region" description="Helical" evidence="6">
    <location>
        <begin position="195"/>
        <end position="214"/>
    </location>
</feature>
<feature type="transmembrane region" description="Helical" evidence="6">
    <location>
        <begin position="107"/>
        <end position="125"/>
    </location>
</feature>
<feature type="binding site" evidence="5">
    <location>
        <position position="194"/>
    </location>
    <ligand>
        <name>Zn(2+)</name>
        <dbReference type="ChEBI" id="CHEBI:29105"/>
    </ligand>
</feature>
<name>A0A2T7GA21_9RHOB</name>
<keyword evidence="3 6" id="KW-1133">Transmembrane helix</keyword>
<accession>A0A2T7GA21</accession>
<dbReference type="GO" id="GO:0016020">
    <property type="term" value="C:membrane"/>
    <property type="evidence" value="ECO:0007669"/>
    <property type="project" value="UniProtKB-SubCell"/>
</dbReference>
<evidence type="ECO:0000256" key="2">
    <source>
        <dbReference type="ARBA" id="ARBA00022692"/>
    </source>
</evidence>
<comment type="caution">
    <text evidence="7">The sequence shown here is derived from an EMBL/GenBank/DDBJ whole genome shotgun (WGS) entry which is preliminary data.</text>
</comment>
<dbReference type="EMBL" id="QCYH01000002">
    <property type="protein sequence ID" value="PVA11270.1"/>
    <property type="molecule type" value="Genomic_DNA"/>
</dbReference>
<dbReference type="PANTHER" id="PTHR20855">
    <property type="entry name" value="ADIPOR/PROGESTIN RECEPTOR-RELATED"/>
    <property type="match status" value="1"/>
</dbReference>
<keyword evidence="8" id="KW-1185">Reference proteome</keyword>
<comment type="subcellular location">
    <subcellularLocation>
        <location evidence="1">Membrane</location>
        <topology evidence="1">Multi-pass membrane protein</topology>
    </subcellularLocation>
</comment>
<evidence type="ECO:0000256" key="3">
    <source>
        <dbReference type="ARBA" id="ARBA00022989"/>
    </source>
</evidence>